<organism evidence="2 3">
    <name type="scientific">Elysia marginata</name>
    <dbReference type="NCBI Taxonomy" id="1093978"/>
    <lineage>
        <taxon>Eukaryota</taxon>
        <taxon>Metazoa</taxon>
        <taxon>Spiralia</taxon>
        <taxon>Lophotrochozoa</taxon>
        <taxon>Mollusca</taxon>
        <taxon>Gastropoda</taxon>
        <taxon>Heterobranchia</taxon>
        <taxon>Euthyneura</taxon>
        <taxon>Panpulmonata</taxon>
        <taxon>Sacoglossa</taxon>
        <taxon>Placobranchoidea</taxon>
        <taxon>Plakobranchidae</taxon>
        <taxon>Elysia</taxon>
    </lineage>
</organism>
<reference evidence="2 3" key="1">
    <citation type="journal article" date="2021" name="Elife">
        <title>Chloroplast acquisition without the gene transfer in kleptoplastic sea slugs, Plakobranchus ocellatus.</title>
        <authorList>
            <person name="Maeda T."/>
            <person name="Takahashi S."/>
            <person name="Yoshida T."/>
            <person name="Shimamura S."/>
            <person name="Takaki Y."/>
            <person name="Nagai Y."/>
            <person name="Toyoda A."/>
            <person name="Suzuki Y."/>
            <person name="Arimoto A."/>
            <person name="Ishii H."/>
            <person name="Satoh N."/>
            <person name="Nishiyama T."/>
            <person name="Hasebe M."/>
            <person name="Maruyama T."/>
            <person name="Minagawa J."/>
            <person name="Obokata J."/>
            <person name="Shigenobu S."/>
        </authorList>
    </citation>
    <scope>NUCLEOTIDE SEQUENCE [LARGE SCALE GENOMIC DNA]</scope>
</reference>
<sequence>MQEKTATLNTTSKSLGYNINKNKTKILRPKTNNNKPVTVKDGELEDVDSFTCLGSTINKEGGVQEDVKKRIQKARQAFLELKKIGFSKIIKERTKIKIFNSNVKAVLFYGAETWRTNKTTLQKL</sequence>
<accession>A0AAV4F7Y1</accession>
<keyword evidence="3" id="KW-1185">Reference proteome</keyword>
<dbReference type="PANTHER" id="PTHR47027:SF25">
    <property type="entry name" value="REVERSE TRANSCRIPTASE DOMAIN-CONTAINING PROTEIN"/>
    <property type="match status" value="1"/>
</dbReference>
<gene>
    <name evidence="2" type="ORF">ElyMa_003743900</name>
</gene>
<evidence type="ECO:0000313" key="3">
    <source>
        <dbReference type="Proteomes" id="UP000762676"/>
    </source>
</evidence>
<protein>
    <recommendedName>
        <fullName evidence="1">DUF6451 domain-containing protein</fullName>
    </recommendedName>
</protein>
<evidence type="ECO:0000313" key="2">
    <source>
        <dbReference type="EMBL" id="GFR68823.1"/>
    </source>
</evidence>
<name>A0AAV4F7Y1_9GAST</name>
<feature type="domain" description="DUF6451" evidence="1">
    <location>
        <begin position="77"/>
        <end position="109"/>
    </location>
</feature>
<comment type="caution">
    <text evidence="2">The sequence shown here is derived from an EMBL/GenBank/DDBJ whole genome shotgun (WGS) entry which is preliminary data.</text>
</comment>
<dbReference type="PANTHER" id="PTHR47027">
    <property type="entry name" value="REVERSE TRANSCRIPTASE DOMAIN-CONTAINING PROTEIN"/>
    <property type="match status" value="1"/>
</dbReference>
<dbReference type="InterPro" id="IPR045609">
    <property type="entry name" value="DUF6451"/>
</dbReference>
<dbReference type="EMBL" id="BMAT01007661">
    <property type="protein sequence ID" value="GFR68823.1"/>
    <property type="molecule type" value="Genomic_DNA"/>
</dbReference>
<dbReference type="Pfam" id="PF20049">
    <property type="entry name" value="DUF6451"/>
    <property type="match status" value="1"/>
</dbReference>
<proteinExistence type="predicted"/>
<dbReference type="AlphaFoldDB" id="A0AAV4F7Y1"/>
<dbReference type="Proteomes" id="UP000762676">
    <property type="component" value="Unassembled WGS sequence"/>
</dbReference>
<evidence type="ECO:0000259" key="1">
    <source>
        <dbReference type="Pfam" id="PF20049"/>
    </source>
</evidence>